<dbReference type="Pfam" id="PF01590">
    <property type="entry name" value="GAF"/>
    <property type="match status" value="1"/>
</dbReference>
<dbReference type="Gene3D" id="1.20.120.620">
    <property type="entry name" value="Backbone structure of the membrane domain of e. Coli histidine kinase receptor kdpd"/>
    <property type="match status" value="1"/>
</dbReference>
<dbReference type="PROSITE" id="PS50109">
    <property type="entry name" value="HIS_KIN"/>
    <property type="match status" value="1"/>
</dbReference>
<dbReference type="Gene3D" id="3.30.450.40">
    <property type="match status" value="1"/>
</dbReference>
<dbReference type="SMART" id="SM00387">
    <property type="entry name" value="HATPase_c"/>
    <property type="match status" value="1"/>
</dbReference>
<evidence type="ECO:0000259" key="14">
    <source>
        <dbReference type="PROSITE" id="PS50109"/>
    </source>
</evidence>
<comment type="subcellular location">
    <subcellularLocation>
        <location evidence="2">Membrane</location>
        <topology evidence="2">Multi-pass membrane protein</topology>
    </subcellularLocation>
</comment>
<protein>
    <recommendedName>
        <fullName evidence="3">histidine kinase</fullName>
        <ecNumber evidence="3">2.7.13.3</ecNumber>
    </recommendedName>
</protein>
<keyword evidence="9" id="KW-0067">ATP-binding</keyword>
<name>A0ABY1CVV4_MYXFU</name>
<dbReference type="InterPro" id="IPR003594">
    <property type="entry name" value="HATPase_dom"/>
</dbReference>
<keyword evidence="5" id="KW-0808">Transferase</keyword>
<keyword evidence="8" id="KW-0418">Kinase</keyword>
<keyword evidence="6 13" id="KW-0812">Transmembrane</keyword>
<dbReference type="EC" id="2.7.13.3" evidence="3"/>
<evidence type="ECO:0000313" key="17">
    <source>
        <dbReference type="Proteomes" id="UP000183760"/>
    </source>
</evidence>
<evidence type="ECO:0000256" key="1">
    <source>
        <dbReference type="ARBA" id="ARBA00000085"/>
    </source>
</evidence>
<feature type="domain" description="Histidine kinase" evidence="14">
    <location>
        <begin position="434"/>
        <end position="654"/>
    </location>
</feature>
<dbReference type="InterPro" id="IPR036097">
    <property type="entry name" value="HisK_dim/P_sf"/>
</dbReference>
<feature type="transmembrane region" description="Helical" evidence="13">
    <location>
        <begin position="33"/>
        <end position="49"/>
    </location>
</feature>
<dbReference type="InterPro" id="IPR005467">
    <property type="entry name" value="His_kinase_dom"/>
</dbReference>
<dbReference type="InterPro" id="IPR004358">
    <property type="entry name" value="Sig_transdc_His_kin-like_C"/>
</dbReference>
<keyword evidence="11" id="KW-0902">Two-component regulatory system</keyword>
<evidence type="ECO:0000256" key="12">
    <source>
        <dbReference type="ARBA" id="ARBA00023136"/>
    </source>
</evidence>
<dbReference type="Pfam" id="PF02518">
    <property type="entry name" value="HATPase_c"/>
    <property type="match status" value="1"/>
</dbReference>
<dbReference type="Proteomes" id="UP000183760">
    <property type="component" value="Unassembled WGS sequence"/>
</dbReference>
<evidence type="ECO:0000256" key="4">
    <source>
        <dbReference type="ARBA" id="ARBA00022553"/>
    </source>
</evidence>
<keyword evidence="12 13" id="KW-0472">Membrane</keyword>
<feature type="transmembrane region" description="Helical" evidence="13">
    <location>
        <begin position="61"/>
        <end position="82"/>
    </location>
</feature>
<dbReference type="SMART" id="SM00065">
    <property type="entry name" value="GAF"/>
    <property type="match status" value="1"/>
</dbReference>
<keyword evidence="17" id="KW-1185">Reference proteome</keyword>
<dbReference type="SUPFAM" id="SSF55874">
    <property type="entry name" value="ATPase domain of HSP90 chaperone/DNA topoisomerase II/histidine kinase"/>
    <property type="match status" value="1"/>
</dbReference>
<dbReference type="InterPro" id="IPR003018">
    <property type="entry name" value="GAF"/>
</dbReference>
<dbReference type="InterPro" id="IPR025201">
    <property type="entry name" value="KdpD_TM"/>
</dbReference>
<dbReference type="PROSITE" id="PS50113">
    <property type="entry name" value="PAC"/>
    <property type="match status" value="1"/>
</dbReference>
<dbReference type="PANTHER" id="PTHR43047:SF72">
    <property type="entry name" value="OSMOSENSING HISTIDINE PROTEIN KINASE SLN1"/>
    <property type="match status" value="1"/>
</dbReference>
<evidence type="ECO:0000256" key="6">
    <source>
        <dbReference type="ARBA" id="ARBA00022692"/>
    </source>
</evidence>
<evidence type="ECO:0000256" key="3">
    <source>
        <dbReference type="ARBA" id="ARBA00012438"/>
    </source>
</evidence>
<dbReference type="SUPFAM" id="SSF47384">
    <property type="entry name" value="Homodimeric domain of signal transducing histidine kinase"/>
    <property type="match status" value="1"/>
</dbReference>
<evidence type="ECO:0000256" key="8">
    <source>
        <dbReference type="ARBA" id="ARBA00022777"/>
    </source>
</evidence>
<keyword evidence="4" id="KW-0597">Phosphoprotein</keyword>
<evidence type="ECO:0000256" key="10">
    <source>
        <dbReference type="ARBA" id="ARBA00022989"/>
    </source>
</evidence>
<dbReference type="PRINTS" id="PR00344">
    <property type="entry name" value="BCTRLSENSOR"/>
</dbReference>
<dbReference type="Gene3D" id="3.30.450.20">
    <property type="entry name" value="PAS domain"/>
    <property type="match status" value="1"/>
</dbReference>
<evidence type="ECO:0000256" key="5">
    <source>
        <dbReference type="ARBA" id="ARBA00022679"/>
    </source>
</evidence>
<dbReference type="InterPro" id="IPR003661">
    <property type="entry name" value="HisK_dim/P_dom"/>
</dbReference>
<evidence type="ECO:0000256" key="13">
    <source>
        <dbReference type="SAM" id="Phobius"/>
    </source>
</evidence>
<reference evidence="16 17" key="1">
    <citation type="submission" date="2016-10" db="EMBL/GenBank/DDBJ databases">
        <authorList>
            <person name="Varghese N."/>
            <person name="Submissions S."/>
        </authorList>
    </citation>
    <scope>NUCLEOTIDE SEQUENCE [LARGE SCALE GENOMIC DNA]</scope>
    <source>
        <strain evidence="16 17">DSM 16525</strain>
    </source>
</reference>
<gene>
    <name evidence="16" type="ORF">SAMN05443572_11579</name>
</gene>
<accession>A0ABY1CVV4</accession>
<dbReference type="EMBL" id="FOIB01000015">
    <property type="protein sequence ID" value="SEU40314.1"/>
    <property type="molecule type" value="Genomic_DNA"/>
</dbReference>
<dbReference type="CDD" id="cd00082">
    <property type="entry name" value="HisKA"/>
    <property type="match status" value="1"/>
</dbReference>
<feature type="domain" description="PAC" evidence="15">
    <location>
        <begin position="179"/>
        <end position="235"/>
    </location>
</feature>
<dbReference type="Gene3D" id="1.10.287.130">
    <property type="match status" value="1"/>
</dbReference>
<dbReference type="Pfam" id="PF13493">
    <property type="entry name" value="DUF4118"/>
    <property type="match status" value="1"/>
</dbReference>
<sequence length="673" mass="74037">MLFVGRPYAPTAPFLFFLGAVMVAGWWGGWGPALLTMLLSLAVVDLFYLEPLLDLMPGMGGAISMVAFVVLALLTTKLSVMLRSAREERSRLMAWELDARHEAEAERARLHSLFTDAPGCIILLQGPRHVFSFSNVMNDTMMGRTGLVGMEVRQALPWAEERGFIALLDTVYRTGVAYRGDAVAFPRTLPDGTVQETYLNLVYQPTRGEDGQVSGIAGFGFDVTEQVLARQKAETLTREIQAAKARALLMAESGAVLASSLDDESVLRNMAKLVVPTFADWCFVDLVEEGTYRRLEVAHLRPEDEGLARVLLRHGLYPTGHPEHAPTLPLLHGEPLHVEHLTPGQAAGFAHDAEHLQVIREVDPVSVIAVPLMARGRSMAVFSFIYAHSGRRYTPEDLVFAKELARRVSLSMENARLYREAQEAVRLRDEFMSIASHELKTPLTPLKLKLQALSRELGRYPGPIPREVVTKYLEVGDLQIKKLTELVDELLDVSRIASGRLSLDLQRLELAPLVREVMAQHELQARRAGSTLELDVGAVPVVGEWDRLRLEQVVMNLVDNAVKYGRGNPIQVRLVPVEGGVHLVVRDEGIGIAPESLPRLFGRFERAVSERNYGGLGLGLYITRMLVEAMGGRVRVESTLGKGSTFTVELACHPLGGEVGATTASMEGAVASP</sequence>
<evidence type="ECO:0000259" key="15">
    <source>
        <dbReference type="PROSITE" id="PS50113"/>
    </source>
</evidence>
<dbReference type="Pfam" id="PF00512">
    <property type="entry name" value="HisKA"/>
    <property type="match status" value="1"/>
</dbReference>
<dbReference type="SMART" id="SM00388">
    <property type="entry name" value="HisKA"/>
    <property type="match status" value="1"/>
</dbReference>
<comment type="catalytic activity">
    <reaction evidence="1">
        <text>ATP + protein L-histidine = ADP + protein N-phospho-L-histidine.</text>
        <dbReference type="EC" id="2.7.13.3"/>
    </reaction>
</comment>
<evidence type="ECO:0000256" key="9">
    <source>
        <dbReference type="ARBA" id="ARBA00022840"/>
    </source>
</evidence>
<comment type="caution">
    <text evidence="16">The sequence shown here is derived from an EMBL/GenBank/DDBJ whole genome shotgun (WGS) entry which is preliminary data.</text>
</comment>
<feature type="transmembrane region" description="Helical" evidence="13">
    <location>
        <begin position="7"/>
        <end position="27"/>
    </location>
</feature>
<evidence type="ECO:0000313" key="16">
    <source>
        <dbReference type="EMBL" id="SEU40314.1"/>
    </source>
</evidence>
<evidence type="ECO:0000256" key="11">
    <source>
        <dbReference type="ARBA" id="ARBA00023012"/>
    </source>
</evidence>
<organism evidence="16 17">
    <name type="scientific">Myxococcus fulvus</name>
    <dbReference type="NCBI Taxonomy" id="33"/>
    <lineage>
        <taxon>Bacteria</taxon>
        <taxon>Pseudomonadati</taxon>
        <taxon>Myxococcota</taxon>
        <taxon>Myxococcia</taxon>
        <taxon>Myxococcales</taxon>
        <taxon>Cystobacterineae</taxon>
        <taxon>Myxococcaceae</taxon>
        <taxon>Myxococcus</taxon>
    </lineage>
</organism>
<dbReference type="InterPro" id="IPR029016">
    <property type="entry name" value="GAF-like_dom_sf"/>
</dbReference>
<evidence type="ECO:0000256" key="2">
    <source>
        <dbReference type="ARBA" id="ARBA00004141"/>
    </source>
</evidence>
<dbReference type="PANTHER" id="PTHR43047">
    <property type="entry name" value="TWO-COMPONENT HISTIDINE PROTEIN KINASE"/>
    <property type="match status" value="1"/>
</dbReference>
<dbReference type="Gene3D" id="3.30.565.10">
    <property type="entry name" value="Histidine kinase-like ATPase, C-terminal domain"/>
    <property type="match status" value="1"/>
</dbReference>
<dbReference type="SUPFAM" id="SSF55781">
    <property type="entry name" value="GAF domain-like"/>
    <property type="match status" value="1"/>
</dbReference>
<evidence type="ECO:0000256" key="7">
    <source>
        <dbReference type="ARBA" id="ARBA00022741"/>
    </source>
</evidence>
<keyword evidence="7" id="KW-0547">Nucleotide-binding</keyword>
<dbReference type="InterPro" id="IPR036890">
    <property type="entry name" value="HATPase_C_sf"/>
</dbReference>
<dbReference type="InterPro" id="IPR000700">
    <property type="entry name" value="PAS-assoc_C"/>
</dbReference>
<proteinExistence type="predicted"/>
<keyword evidence="10 13" id="KW-1133">Transmembrane helix</keyword>
<dbReference type="InterPro" id="IPR038318">
    <property type="entry name" value="KdpD_sf"/>
</dbReference>